<dbReference type="GO" id="GO:0043130">
    <property type="term" value="F:ubiquitin binding"/>
    <property type="evidence" value="ECO:0007669"/>
    <property type="project" value="InterPro"/>
</dbReference>
<evidence type="ECO:0000256" key="12">
    <source>
        <dbReference type="ARBA" id="ARBA00023034"/>
    </source>
</evidence>
<dbReference type="InterPro" id="IPR002014">
    <property type="entry name" value="VHS_dom"/>
</dbReference>
<feature type="domain" description="GAE" evidence="18">
    <location>
        <begin position="902"/>
        <end position="1023"/>
    </location>
</feature>
<dbReference type="InterPro" id="IPR020058">
    <property type="entry name" value="Glu/Gln-tRNA-synth_Ib_cat-dom"/>
</dbReference>
<dbReference type="GO" id="GO:0006893">
    <property type="term" value="P:Golgi to plasma membrane transport"/>
    <property type="evidence" value="ECO:0007669"/>
    <property type="project" value="TreeGrafter"/>
</dbReference>
<dbReference type="SMART" id="SM00288">
    <property type="entry name" value="VHS"/>
    <property type="match status" value="1"/>
</dbReference>
<keyword evidence="6" id="KW-0547">Nucleotide-binding</keyword>
<dbReference type="Gene3D" id="3.40.50.620">
    <property type="entry name" value="HUPs"/>
    <property type="match status" value="1"/>
</dbReference>
<keyword evidence="14" id="KW-0030">Aminoacyl-tRNA synthetase</keyword>
<dbReference type="InterPro" id="IPR008942">
    <property type="entry name" value="ENTH_VHS"/>
</dbReference>
<evidence type="ECO:0000313" key="21">
    <source>
        <dbReference type="Proteomes" id="UP000269221"/>
    </source>
</evidence>
<comment type="subcellular location">
    <subcellularLocation>
        <location evidence="2">Early endosome membrane</location>
        <topology evidence="2">Peripheral membrane protein</topology>
    </subcellularLocation>
    <subcellularLocation>
        <location evidence="1">Golgi apparatus</location>
        <location evidence="1">trans-Golgi network membrane</location>
        <topology evidence="1">Peripheral membrane protein</topology>
    </subcellularLocation>
</comment>
<feature type="coiled-coil region" evidence="15">
    <location>
        <begin position="431"/>
        <end position="458"/>
    </location>
</feature>
<evidence type="ECO:0000256" key="15">
    <source>
        <dbReference type="SAM" id="Coils"/>
    </source>
</evidence>
<feature type="compositionally biased region" description="Low complexity" evidence="16">
    <location>
        <begin position="750"/>
        <end position="763"/>
    </location>
</feature>
<keyword evidence="10" id="KW-0648">Protein biosynthesis</keyword>
<dbReference type="PROSITE" id="PS50179">
    <property type="entry name" value="VHS"/>
    <property type="match status" value="1"/>
</dbReference>
<dbReference type="Gene3D" id="1.20.5.170">
    <property type="match status" value="1"/>
</dbReference>
<dbReference type="PROSITE" id="PS50180">
    <property type="entry name" value="GAE"/>
    <property type="match status" value="1"/>
</dbReference>
<feature type="compositionally biased region" description="Low complexity" evidence="16">
    <location>
        <begin position="1"/>
        <end position="11"/>
    </location>
</feature>
<evidence type="ECO:0000256" key="16">
    <source>
        <dbReference type="SAM" id="MobiDB-lite"/>
    </source>
</evidence>
<keyword evidence="7" id="KW-0967">Endosome</keyword>
<dbReference type="OrthoDB" id="428822at2759"/>
<comment type="similarity">
    <text evidence="3">Belongs to the GGA protein family.</text>
</comment>
<evidence type="ECO:0000256" key="10">
    <source>
        <dbReference type="ARBA" id="ARBA00022917"/>
    </source>
</evidence>
<evidence type="ECO:0000259" key="18">
    <source>
        <dbReference type="PROSITE" id="PS50180"/>
    </source>
</evidence>
<dbReference type="GO" id="GO:0035091">
    <property type="term" value="F:phosphatidylinositol binding"/>
    <property type="evidence" value="ECO:0007669"/>
    <property type="project" value="InterPro"/>
</dbReference>
<dbReference type="Gene3D" id="2.60.40.1230">
    <property type="match status" value="1"/>
</dbReference>
<dbReference type="InterPro" id="IPR041198">
    <property type="entry name" value="GGA_N-GAT"/>
</dbReference>
<dbReference type="GO" id="GO:0006886">
    <property type="term" value="P:intracellular protein transport"/>
    <property type="evidence" value="ECO:0007669"/>
    <property type="project" value="InterPro"/>
</dbReference>
<organism evidence="20 21">
    <name type="scientific">Hirundo rustica rustica</name>
    <dbReference type="NCBI Taxonomy" id="333673"/>
    <lineage>
        <taxon>Eukaryota</taxon>
        <taxon>Metazoa</taxon>
        <taxon>Chordata</taxon>
        <taxon>Craniata</taxon>
        <taxon>Vertebrata</taxon>
        <taxon>Euteleostomi</taxon>
        <taxon>Archelosauria</taxon>
        <taxon>Archosauria</taxon>
        <taxon>Dinosauria</taxon>
        <taxon>Saurischia</taxon>
        <taxon>Theropoda</taxon>
        <taxon>Coelurosauria</taxon>
        <taxon>Aves</taxon>
        <taxon>Neognathae</taxon>
        <taxon>Neoaves</taxon>
        <taxon>Telluraves</taxon>
        <taxon>Australaves</taxon>
        <taxon>Passeriformes</taxon>
        <taxon>Sylvioidea</taxon>
        <taxon>Hirundinidae</taxon>
        <taxon>Hirundo</taxon>
    </lineage>
</organism>
<dbReference type="EMBL" id="QRBI01000098">
    <property type="protein sequence ID" value="RMC17489.1"/>
    <property type="molecule type" value="Genomic_DNA"/>
</dbReference>
<dbReference type="PANTHER" id="PTHR45905:SF2">
    <property type="entry name" value="ADP-RIBOSYLATION FACTOR-BINDING PROTEIN GGA2"/>
    <property type="match status" value="1"/>
</dbReference>
<evidence type="ECO:0000256" key="5">
    <source>
        <dbReference type="ARBA" id="ARBA00022598"/>
    </source>
</evidence>
<comment type="caution">
    <text evidence="20">The sequence shown here is derived from an EMBL/GenBank/DDBJ whole genome shotgun (WGS) entry which is preliminary data.</text>
</comment>
<dbReference type="SUPFAM" id="SSF49348">
    <property type="entry name" value="Clathrin adaptor appendage domain"/>
    <property type="match status" value="1"/>
</dbReference>
<keyword evidence="11" id="KW-0653">Protein transport</keyword>
<dbReference type="InterPro" id="IPR008153">
    <property type="entry name" value="GAE_dom"/>
</dbReference>
<dbReference type="GO" id="GO:0006412">
    <property type="term" value="P:translation"/>
    <property type="evidence" value="ECO:0007669"/>
    <property type="project" value="UniProtKB-KW"/>
</dbReference>
<dbReference type="SUPFAM" id="SSF89009">
    <property type="entry name" value="GAT-like domain"/>
    <property type="match status" value="1"/>
</dbReference>
<dbReference type="SUPFAM" id="SSF52374">
    <property type="entry name" value="Nucleotidylyl transferase"/>
    <property type="match status" value="1"/>
</dbReference>
<dbReference type="SUPFAM" id="SSF48464">
    <property type="entry name" value="ENTH/VHS domain"/>
    <property type="match status" value="1"/>
</dbReference>
<protein>
    <submittedName>
        <fullName evidence="20">Uncharacterized protein</fullName>
    </submittedName>
</protein>
<dbReference type="Pfam" id="PF00749">
    <property type="entry name" value="tRNA-synt_1c"/>
    <property type="match status" value="1"/>
</dbReference>
<dbReference type="SUPFAM" id="SSF48163">
    <property type="entry name" value="An anticodon-binding domain of class I aminoacyl-tRNA synthetases"/>
    <property type="match status" value="1"/>
</dbReference>
<feature type="compositionally biased region" description="Gly residues" evidence="16">
    <location>
        <begin position="12"/>
        <end position="32"/>
    </location>
</feature>
<keyword evidence="4" id="KW-0813">Transport</keyword>
<dbReference type="GO" id="GO:0005802">
    <property type="term" value="C:trans-Golgi network"/>
    <property type="evidence" value="ECO:0007669"/>
    <property type="project" value="InterPro"/>
</dbReference>
<dbReference type="AlphaFoldDB" id="A0A3M0KW07"/>
<dbReference type="Pfam" id="PF18308">
    <property type="entry name" value="GGA_N-GAT"/>
    <property type="match status" value="1"/>
</dbReference>
<evidence type="ECO:0000259" key="19">
    <source>
        <dbReference type="PROSITE" id="PS50909"/>
    </source>
</evidence>
<dbReference type="GO" id="GO:0034394">
    <property type="term" value="P:protein localization to cell surface"/>
    <property type="evidence" value="ECO:0007669"/>
    <property type="project" value="TreeGrafter"/>
</dbReference>
<dbReference type="InterPro" id="IPR008152">
    <property type="entry name" value="Clathrin_a/b/g-adaptin_app_Ig"/>
</dbReference>
<dbReference type="Gene3D" id="1.20.58.160">
    <property type="match status" value="1"/>
</dbReference>
<keyword evidence="5" id="KW-0436">Ligase</keyword>
<dbReference type="FunFam" id="1.20.5.170:FF:000023">
    <property type="entry name" value="ADP-ribosylation factor-binding protein GGA3 isoform X1"/>
    <property type="match status" value="1"/>
</dbReference>
<dbReference type="InterPro" id="IPR008925">
    <property type="entry name" value="aa_tRNA-synth_I_cd-bd_sf"/>
</dbReference>
<feature type="region of interest" description="Disordered" evidence="16">
    <location>
        <begin position="740"/>
        <end position="763"/>
    </location>
</feature>
<dbReference type="Proteomes" id="UP000269221">
    <property type="component" value="Unassembled WGS sequence"/>
</dbReference>
<dbReference type="Gene3D" id="1.25.40.90">
    <property type="match status" value="1"/>
</dbReference>
<dbReference type="InterPro" id="IPR014729">
    <property type="entry name" value="Rossmann-like_a/b/a_fold"/>
</dbReference>
<feature type="region of interest" description="Disordered" evidence="16">
    <location>
        <begin position="1"/>
        <end position="58"/>
    </location>
</feature>
<dbReference type="GO" id="GO:0043039">
    <property type="term" value="P:tRNA aminoacylation"/>
    <property type="evidence" value="ECO:0007669"/>
    <property type="project" value="InterPro"/>
</dbReference>
<dbReference type="Pfam" id="PF03127">
    <property type="entry name" value="GAT"/>
    <property type="match status" value="1"/>
</dbReference>
<evidence type="ECO:0000256" key="1">
    <source>
        <dbReference type="ARBA" id="ARBA00004150"/>
    </source>
</evidence>
<dbReference type="STRING" id="333673.A0A3M0KW07"/>
<keyword evidence="12" id="KW-0333">Golgi apparatus</keyword>
<feature type="domain" description="VHS" evidence="17">
    <location>
        <begin position="445"/>
        <end position="551"/>
    </location>
</feature>
<dbReference type="InterPro" id="IPR038425">
    <property type="entry name" value="GAT_sf"/>
</dbReference>
<dbReference type="GO" id="GO:0005524">
    <property type="term" value="F:ATP binding"/>
    <property type="evidence" value="ECO:0007669"/>
    <property type="project" value="UniProtKB-KW"/>
</dbReference>
<evidence type="ECO:0000256" key="9">
    <source>
        <dbReference type="ARBA" id="ARBA00022843"/>
    </source>
</evidence>
<dbReference type="InterPro" id="IPR013041">
    <property type="entry name" value="Clathrin_app_Ig-like_sf"/>
</dbReference>
<dbReference type="GO" id="GO:0031267">
    <property type="term" value="F:small GTPase binding"/>
    <property type="evidence" value="ECO:0007669"/>
    <property type="project" value="InterPro"/>
</dbReference>
<evidence type="ECO:0000256" key="6">
    <source>
        <dbReference type="ARBA" id="ARBA00022741"/>
    </source>
</evidence>
<sequence length="1031" mass="113798">MARALRALRGAAGSGPGSGPGSGQGPGPGPGLQRGPRVRFGPSPTEAHSTQLEGGFDSAQPFTHCRADVAGIPPDESPGRGGPAGPYVQSLRLELYGRASAALLDSGAAYRCFCSPQRLQLLRKDALRSQQTPRYVPAPVALHKVPQRWHRASLPGEREGACHPPEMEVFDCSGQDLVYGWNKHEVAGVEGDPVILKGDGFPTYHLANVVDDHYMGITHVLRGTEWLASTSKHLLLYKAFGWEPPQFGHLPLLLNKDGGKLSKRQGDIFLERFARDGFLPEALLDIVTNCGSGFTEKQMGRTLEELISQFEVGRITTHSALLDLEALPEFNRIHLTRHIENQGLRQKLVRELQGLVELVYGDQLVDPDVLENEYVERVLLLRKGHISLLKNLVSSDYSYLWVRPSVSRQQLQTISAEADEIGKLVLGLMTRQAAALTVEELNKDLRSLQKQTRETKYSSMMQLLRLVLSGRQVLETCVNNCGDRFHSEMAKFRFLNELIKVLSPKYYGIWSSEKVKSRVIEVIFSWTVWFPQEVKIQDAYQMLKKQGIVKEDPKLPEDKILPPPSPRPQNSIFDTDEEKSKLLAKLLKSSHPEDLQAANRLIQSVIKEEQEKSAQVSRRVNTISEVSENVRRMDELLENYKRHELSPADQETLQALFQRCEKLRPLLFRLASEAVADEEALAEVLQANDKLSRALGQYRQVVASQENGDGAAPAASSAPACRAARQRIKSYTLIDFSELEATAQTPPDPSADTASASRHSSTASTCLLEEELQSLGLSNSPVIEKPPPDFGLAEPAVHNGFREGVSAVQTLGPQESWEDSCTGKSEFQSLDEHLSPLSRTNTSSLDLLPMKLPFPDLPNNSVADPPLLSPGHELKPAASLHPASYDASLENLFVPLISVTPSTICPLTVYDRNGFKAMLHFSREPAPGRPDVLVMVLSMLSISAHPIKDIAFQAAVPKTMQIKLQPASGSELPAFNPLLPPAVVSQVLLLANPHKDPIRLRYKLMFTQGVQPFSEVGEVTGFPEAELWGRS</sequence>
<dbReference type="SMART" id="SM00809">
    <property type="entry name" value="Alpha_adaptinC2"/>
    <property type="match status" value="1"/>
</dbReference>
<feature type="domain" description="GAT" evidence="19">
    <location>
        <begin position="576"/>
        <end position="703"/>
    </location>
</feature>
<keyword evidence="15" id="KW-0175">Coiled coil</keyword>
<name>A0A3M0KW07_HIRRU</name>
<evidence type="ECO:0000256" key="8">
    <source>
        <dbReference type="ARBA" id="ARBA00022840"/>
    </source>
</evidence>
<reference evidence="20 21" key="1">
    <citation type="submission" date="2018-07" db="EMBL/GenBank/DDBJ databases">
        <title>A high quality draft genome assembly of the barn swallow (H. rustica rustica).</title>
        <authorList>
            <person name="Formenti G."/>
            <person name="Chiara M."/>
            <person name="Poveda L."/>
            <person name="Francoijs K.-J."/>
            <person name="Bonisoli-Alquati A."/>
            <person name="Canova L."/>
            <person name="Gianfranceschi L."/>
            <person name="Horner D.S."/>
            <person name="Saino N."/>
        </authorList>
    </citation>
    <scope>NUCLEOTIDE SEQUENCE [LARGE SCALE GENOMIC DNA]</scope>
    <source>
        <strain evidence="20">Chelidonia</strain>
        <tissue evidence="20">Blood</tissue>
    </source>
</reference>
<evidence type="ECO:0000256" key="13">
    <source>
        <dbReference type="ARBA" id="ARBA00023136"/>
    </source>
</evidence>
<evidence type="ECO:0000256" key="3">
    <source>
        <dbReference type="ARBA" id="ARBA00008099"/>
    </source>
</evidence>
<dbReference type="Pfam" id="PF02883">
    <property type="entry name" value="Alpha_adaptinC2"/>
    <property type="match status" value="1"/>
</dbReference>
<dbReference type="PROSITE" id="PS50909">
    <property type="entry name" value="GAT"/>
    <property type="match status" value="1"/>
</dbReference>
<gene>
    <name evidence="20" type="ORF">DUI87_05150</name>
</gene>
<evidence type="ECO:0000256" key="11">
    <source>
        <dbReference type="ARBA" id="ARBA00022927"/>
    </source>
</evidence>
<dbReference type="GO" id="GO:0004812">
    <property type="term" value="F:aminoacyl-tRNA ligase activity"/>
    <property type="evidence" value="ECO:0007669"/>
    <property type="project" value="UniProtKB-KW"/>
</dbReference>
<keyword evidence="9" id="KW-0832">Ubl conjugation</keyword>
<dbReference type="InterPro" id="IPR027422">
    <property type="entry name" value="GGA1-3"/>
</dbReference>
<dbReference type="InterPro" id="IPR004152">
    <property type="entry name" value="GAT_dom"/>
</dbReference>
<accession>A0A3M0KW07</accession>
<dbReference type="FunFam" id="2.60.40.1230:FF:000001">
    <property type="entry name" value="ADP-ribosylation factor-binding protein GGA1 isoform 1"/>
    <property type="match status" value="1"/>
</dbReference>
<evidence type="ECO:0000256" key="14">
    <source>
        <dbReference type="ARBA" id="ARBA00023146"/>
    </source>
</evidence>
<keyword evidence="13" id="KW-0472">Membrane</keyword>
<evidence type="ECO:0000313" key="20">
    <source>
        <dbReference type="EMBL" id="RMC17489.1"/>
    </source>
</evidence>
<evidence type="ECO:0000256" key="2">
    <source>
        <dbReference type="ARBA" id="ARBA00004220"/>
    </source>
</evidence>
<evidence type="ECO:0000259" key="17">
    <source>
        <dbReference type="PROSITE" id="PS50179"/>
    </source>
</evidence>
<evidence type="ECO:0000256" key="7">
    <source>
        <dbReference type="ARBA" id="ARBA00022753"/>
    </source>
</evidence>
<dbReference type="GO" id="GO:0000049">
    <property type="term" value="F:tRNA binding"/>
    <property type="evidence" value="ECO:0007669"/>
    <property type="project" value="InterPro"/>
</dbReference>
<proteinExistence type="inferred from homology"/>
<dbReference type="Pfam" id="PF00790">
    <property type="entry name" value="VHS"/>
    <property type="match status" value="1"/>
</dbReference>
<dbReference type="GO" id="GO:0031901">
    <property type="term" value="C:early endosome membrane"/>
    <property type="evidence" value="ECO:0007669"/>
    <property type="project" value="UniProtKB-SubCell"/>
</dbReference>
<keyword evidence="21" id="KW-1185">Reference proteome</keyword>
<dbReference type="PANTHER" id="PTHR45905">
    <property type="entry name" value="GOLGI-LOCALIZED, GAMMA-ADAPTIN EAR CONTAINING, ARF BINDING PROTEIN"/>
    <property type="match status" value="1"/>
</dbReference>
<keyword evidence="8" id="KW-0067">ATP-binding</keyword>
<evidence type="ECO:0000256" key="4">
    <source>
        <dbReference type="ARBA" id="ARBA00022448"/>
    </source>
</evidence>